<name>A0A9D4QMB3_DREPO</name>
<dbReference type="AlphaFoldDB" id="A0A9D4QMB3"/>
<evidence type="ECO:0000313" key="2">
    <source>
        <dbReference type="Proteomes" id="UP000828390"/>
    </source>
</evidence>
<evidence type="ECO:0000313" key="1">
    <source>
        <dbReference type="EMBL" id="KAH3836383.1"/>
    </source>
</evidence>
<organism evidence="1 2">
    <name type="scientific">Dreissena polymorpha</name>
    <name type="common">Zebra mussel</name>
    <name type="synonym">Mytilus polymorpha</name>
    <dbReference type="NCBI Taxonomy" id="45954"/>
    <lineage>
        <taxon>Eukaryota</taxon>
        <taxon>Metazoa</taxon>
        <taxon>Spiralia</taxon>
        <taxon>Lophotrochozoa</taxon>
        <taxon>Mollusca</taxon>
        <taxon>Bivalvia</taxon>
        <taxon>Autobranchia</taxon>
        <taxon>Heteroconchia</taxon>
        <taxon>Euheterodonta</taxon>
        <taxon>Imparidentia</taxon>
        <taxon>Neoheterodontei</taxon>
        <taxon>Myida</taxon>
        <taxon>Dreissenoidea</taxon>
        <taxon>Dreissenidae</taxon>
        <taxon>Dreissena</taxon>
    </lineage>
</organism>
<reference evidence="1" key="1">
    <citation type="journal article" date="2019" name="bioRxiv">
        <title>The Genome of the Zebra Mussel, Dreissena polymorpha: A Resource for Invasive Species Research.</title>
        <authorList>
            <person name="McCartney M.A."/>
            <person name="Auch B."/>
            <person name="Kono T."/>
            <person name="Mallez S."/>
            <person name="Zhang Y."/>
            <person name="Obille A."/>
            <person name="Becker A."/>
            <person name="Abrahante J.E."/>
            <person name="Garbe J."/>
            <person name="Badalamenti J.P."/>
            <person name="Herman A."/>
            <person name="Mangelson H."/>
            <person name="Liachko I."/>
            <person name="Sullivan S."/>
            <person name="Sone E.D."/>
            <person name="Koren S."/>
            <person name="Silverstein K.A.T."/>
            <person name="Beckman K.B."/>
            <person name="Gohl D.M."/>
        </authorList>
    </citation>
    <scope>NUCLEOTIDE SEQUENCE</scope>
    <source>
        <strain evidence="1">Duluth1</strain>
        <tissue evidence="1">Whole animal</tissue>
    </source>
</reference>
<sequence>MVSTPLADPDLSPSFSAANPDEVSCCTSTGANKWPLATSGCGAWPTPPAL</sequence>
<proteinExistence type="predicted"/>
<comment type="caution">
    <text evidence="1">The sequence shown here is derived from an EMBL/GenBank/DDBJ whole genome shotgun (WGS) entry which is preliminary data.</text>
</comment>
<dbReference type="Proteomes" id="UP000828390">
    <property type="component" value="Unassembled WGS sequence"/>
</dbReference>
<protein>
    <submittedName>
        <fullName evidence="1">Uncharacterized protein</fullName>
    </submittedName>
</protein>
<reference evidence="1" key="2">
    <citation type="submission" date="2020-11" db="EMBL/GenBank/DDBJ databases">
        <authorList>
            <person name="McCartney M.A."/>
            <person name="Auch B."/>
            <person name="Kono T."/>
            <person name="Mallez S."/>
            <person name="Becker A."/>
            <person name="Gohl D.M."/>
            <person name="Silverstein K.A.T."/>
            <person name="Koren S."/>
            <person name="Bechman K.B."/>
            <person name="Herman A."/>
            <person name="Abrahante J.E."/>
            <person name="Garbe J."/>
        </authorList>
    </citation>
    <scope>NUCLEOTIDE SEQUENCE</scope>
    <source>
        <strain evidence="1">Duluth1</strain>
        <tissue evidence="1">Whole animal</tissue>
    </source>
</reference>
<keyword evidence="2" id="KW-1185">Reference proteome</keyword>
<gene>
    <name evidence="1" type="ORF">DPMN_109753</name>
</gene>
<accession>A0A9D4QMB3</accession>
<dbReference type="EMBL" id="JAIWYP010000004">
    <property type="protein sequence ID" value="KAH3836383.1"/>
    <property type="molecule type" value="Genomic_DNA"/>
</dbReference>